<dbReference type="PANTHER" id="PTHR45138">
    <property type="entry name" value="REGULATORY COMPONENTS OF SENSORY TRANSDUCTION SYSTEM"/>
    <property type="match status" value="1"/>
</dbReference>
<dbReference type="Pfam" id="PF00990">
    <property type="entry name" value="GGDEF"/>
    <property type="match status" value="1"/>
</dbReference>
<dbReference type="PANTHER" id="PTHR45138:SF9">
    <property type="entry name" value="DIGUANYLATE CYCLASE DGCM-RELATED"/>
    <property type="match status" value="1"/>
</dbReference>
<dbReference type="CDD" id="cd01949">
    <property type="entry name" value="GGDEF"/>
    <property type="match status" value="1"/>
</dbReference>
<dbReference type="InterPro" id="IPR038157">
    <property type="entry name" value="FeoA_core_dom"/>
</dbReference>
<dbReference type="PROSITE" id="PS50887">
    <property type="entry name" value="GGDEF"/>
    <property type="match status" value="1"/>
</dbReference>
<evidence type="ECO:0000256" key="3">
    <source>
        <dbReference type="ARBA" id="ARBA00034247"/>
    </source>
</evidence>
<dbReference type="InterPro" id="IPR043128">
    <property type="entry name" value="Rev_trsase/Diguanyl_cyclase"/>
</dbReference>
<comment type="caution">
    <text evidence="5">The sequence shown here is derived from an EMBL/GenBank/DDBJ whole genome shotgun (WGS) entry which is preliminary data.</text>
</comment>
<protein>
    <recommendedName>
        <fullName evidence="1">diguanylate cyclase</fullName>
        <ecNumber evidence="1">2.7.7.65</ecNumber>
    </recommendedName>
</protein>
<evidence type="ECO:0000259" key="4">
    <source>
        <dbReference type="PROSITE" id="PS50887"/>
    </source>
</evidence>
<dbReference type="NCBIfam" id="TIGR00254">
    <property type="entry name" value="GGDEF"/>
    <property type="match status" value="1"/>
</dbReference>
<reference evidence="5 6" key="1">
    <citation type="journal article" date="2018" name="Nat. Biotechnol.">
        <title>A standardized bacterial taxonomy based on genome phylogeny substantially revises the tree of life.</title>
        <authorList>
            <person name="Parks D.H."/>
            <person name="Chuvochina M."/>
            <person name="Waite D.W."/>
            <person name="Rinke C."/>
            <person name="Skarshewski A."/>
            <person name="Chaumeil P.A."/>
            <person name="Hugenholtz P."/>
        </authorList>
    </citation>
    <scope>NUCLEOTIDE SEQUENCE [LARGE SCALE GENOMIC DNA]</scope>
    <source>
        <strain evidence="5">UBA12529</strain>
    </source>
</reference>
<dbReference type="EMBL" id="DLVE01000050">
    <property type="protein sequence ID" value="HAA83868.1"/>
    <property type="molecule type" value="Genomic_DNA"/>
</dbReference>
<dbReference type="InterPro" id="IPR050469">
    <property type="entry name" value="Diguanylate_Cyclase"/>
</dbReference>
<comment type="catalytic activity">
    <reaction evidence="3">
        <text>2 GTP = 3',3'-c-di-GMP + 2 diphosphate</text>
        <dbReference type="Rhea" id="RHEA:24898"/>
        <dbReference type="ChEBI" id="CHEBI:33019"/>
        <dbReference type="ChEBI" id="CHEBI:37565"/>
        <dbReference type="ChEBI" id="CHEBI:58805"/>
        <dbReference type="EC" id="2.7.7.65"/>
    </reaction>
</comment>
<keyword evidence="2" id="KW-0408">Iron</keyword>
<dbReference type="SUPFAM" id="SSF50037">
    <property type="entry name" value="C-terminal domain of transcriptional repressors"/>
    <property type="match status" value="1"/>
</dbReference>
<accession>A0A101FI15</accession>
<dbReference type="Proteomes" id="UP000257240">
    <property type="component" value="Unassembled WGS sequence"/>
</dbReference>
<dbReference type="SMART" id="SM00899">
    <property type="entry name" value="FeoA"/>
    <property type="match status" value="1"/>
</dbReference>
<dbReference type="EC" id="2.7.7.65" evidence="1"/>
<name>A0A101FI15_9BACT</name>
<dbReference type="InterPro" id="IPR000160">
    <property type="entry name" value="GGDEF_dom"/>
</dbReference>
<dbReference type="GO" id="GO:0046914">
    <property type="term" value="F:transition metal ion binding"/>
    <property type="evidence" value="ECO:0007669"/>
    <property type="project" value="InterPro"/>
</dbReference>
<dbReference type="AlphaFoldDB" id="A0A101FI15"/>
<organism evidence="5 6">
    <name type="scientific">Thermodesulfobacterium commune</name>
    <dbReference type="NCBI Taxonomy" id="1741"/>
    <lineage>
        <taxon>Bacteria</taxon>
        <taxon>Pseudomonadati</taxon>
        <taxon>Thermodesulfobacteriota</taxon>
        <taxon>Thermodesulfobacteria</taxon>
        <taxon>Thermodesulfobacteriales</taxon>
        <taxon>Thermodesulfobacteriaceae</taxon>
        <taxon>Thermodesulfobacterium</taxon>
    </lineage>
</organism>
<evidence type="ECO:0000313" key="5">
    <source>
        <dbReference type="EMBL" id="HAA83868.1"/>
    </source>
</evidence>
<dbReference type="GO" id="GO:0052621">
    <property type="term" value="F:diguanylate cyclase activity"/>
    <property type="evidence" value="ECO:0007669"/>
    <property type="project" value="UniProtKB-EC"/>
</dbReference>
<sequence length="252" mass="28575">MSIRKCQKFTVYPLSNFPLGELAEVICISSFDLSLRLKSIGVQEGTLVEIIHQDPFGDRVVVRFNESRVALDKAFLKYILVRPLKTSYEMLRDFARVDQLTGLLTRQFAENLLRKELANPPYCLVLADVDDFKRFNDTFGHQAGDRVLKDISQVIKTNLRKTDLAVRWGGEEIALLLKNTTLELGKLIAERIRRAVANHVVWWQGQPLKVTVSLGICGAPPVRPLELLFEMTDKALYQAKRSGKNSVSVCEE</sequence>
<dbReference type="SMART" id="SM00267">
    <property type="entry name" value="GGDEF"/>
    <property type="match status" value="1"/>
</dbReference>
<proteinExistence type="predicted"/>
<dbReference type="InterPro" id="IPR008988">
    <property type="entry name" value="Transcriptional_repressor_C"/>
</dbReference>
<dbReference type="Gene3D" id="3.30.70.270">
    <property type="match status" value="1"/>
</dbReference>
<dbReference type="FunFam" id="3.30.70.270:FF:000001">
    <property type="entry name" value="Diguanylate cyclase domain protein"/>
    <property type="match status" value="1"/>
</dbReference>
<dbReference type="Gene3D" id="2.30.30.90">
    <property type="match status" value="1"/>
</dbReference>
<dbReference type="InterPro" id="IPR007167">
    <property type="entry name" value="Fe-transptr_FeoA-like"/>
</dbReference>
<dbReference type="RefSeq" id="WP_051754534.1">
    <property type="nucleotide sequence ID" value="NZ_DAINLL010000011.1"/>
</dbReference>
<dbReference type="SUPFAM" id="SSF55073">
    <property type="entry name" value="Nucleotide cyclase"/>
    <property type="match status" value="1"/>
</dbReference>
<dbReference type="Pfam" id="PF04023">
    <property type="entry name" value="FeoA"/>
    <property type="match status" value="1"/>
</dbReference>
<feature type="domain" description="GGDEF" evidence="4">
    <location>
        <begin position="120"/>
        <end position="252"/>
    </location>
</feature>
<evidence type="ECO:0000256" key="2">
    <source>
        <dbReference type="ARBA" id="ARBA00023004"/>
    </source>
</evidence>
<evidence type="ECO:0000256" key="1">
    <source>
        <dbReference type="ARBA" id="ARBA00012528"/>
    </source>
</evidence>
<evidence type="ECO:0000313" key="6">
    <source>
        <dbReference type="Proteomes" id="UP000257240"/>
    </source>
</evidence>
<gene>
    <name evidence="5" type="ORF">DCE01_03675</name>
</gene>
<dbReference type="InterPro" id="IPR029787">
    <property type="entry name" value="Nucleotide_cyclase"/>
</dbReference>